<feature type="repeat" description="TPR" evidence="4">
    <location>
        <begin position="152"/>
        <end position="185"/>
    </location>
</feature>
<dbReference type="InterPro" id="IPR004108">
    <property type="entry name" value="Fe_hydrogenase_lsu_C"/>
</dbReference>
<dbReference type="EMBL" id="NJHN03000037">
    <property type="protein sequence ID" value="KAH9421980.1"/>
    <property type="molecule type" value="Genomic_DNA"/>
</dbReference>
<evidence type="ECO:0000313" key="9">
    <source>
        <dbReference type="EMBL" id="KAH9421980.1"/>
    </source>
</evidence>
<dbReference type="InterPro" id="IPR011990">
    <property type="entry name" value="TPR-like_helical_dom_sf"/>
</dbReference>
<comment type="function">
    <text evidence="3">Component of the cytosolic iron-sulfur (Fe/S) protein assembly machinery. Required for maturation of extramitochondrial Fe/S proteins.</text>
</comment>
<comment type="similarity">
    <text evidence="2">Belongs to the TTC4 family.</text>
</comment>
<feature type="coiled-coil region" evidence="5">
    <location>
        <begin position="209"/>
        <end position="275"/>
    </location>
</feature>
<keyword evidence="4" id="KW-0802">TPR repeat</keyword>
<dbReference type="InterPro" id="IPR009016">
    <property type="entry name" value="Fe_hydrogenase"/>
</dbReference>
<evidence type="ECO:0000313" key="10">
    <source>
        <dbReference type="Proteomes" id="UP000887458"/>
    </source>
</evidence>
<keyword evidence="5" id="KW-0175">Coiled coil</keyword>
<dbReference type="PANTHER" id="PTHR11615">
    <property type="entry name" value="NITRATE, FORMATE, IRON DEHYDROGENASE"/>
    <property type="match status" value="1"/>
</dbReference>
<dbReference type="Proteomes" id="UP000887458">
    <property type="component" value="Unassembled WGS sequence"/>
</dbReference>
<name>A0ABQ8JHU1_DERPT</name>
<comment type="similarity">
    <text evidence="1">Belongs to the NARF family.</text>
</comment>
<sequence length="898" mass="104160">MSGFSSALKLTDLNDFIQPSQVSKQQDEDDDFDFYYDYAKAAQLDRSGCWTEQNWQEEMEKHPLFATKAPEPGQEQSELIDAFSQLKYDPEFNSIEELMNSYRQDGNENFRHKKYRWAIDSYSEGIRLACKHSSKKQSSENIETNKLNESLSVLYNNRSSAHFHLGNYRSSMQDATRAMFLNPQNLKAKIRFAQCCCKLKRFEQCIIFCKKELDESNELKIENEKAKEKFRQEMQTLLEEAEKNFKIQNRDERKLAKTEQKRSYEQKQIEQAVQERGIKFQESLFETDHPAVRGCFVHFDSHQTLVWPVVFIYPDVGQTDFIEKFSENSTFAEYIEMLFETKPEWDQKNQYRPERIRCYYQSCQTYTVDGEKRIAQELELIEFDRKLSLLKVLQLDDYIVQNAVCIKPAETIQENKSDNSESDDIIRINKSSKSWKNRQSEQIQGQIKEGGDTGQPKLTPVSVTLGDCLACSGCITSTEAVLISEQSHEKVIDILDEKQKNNNLIIVMTLSLQALASLAAKYNLDSIQSAAERISYLFHSLGVDYIFDIALARHICLQESWQELSKQYNSDTNSKQPLLSSTCPGFVCYAEKSQGNILVPLLSRIKSPQQIMGLLVKKRLHLVNDQFVDVQPDRIYHITLMPCYDKKLEASRLENRIDESTKEVDCVITPLEVEKILEFKQIENLDSLPCRPLDQFNVGFSPNGEIQSHRGSGSGGYADNLLRMMAIYQKMATKELMSTELEWKIVRNADFLEINLHESETDTKPVISFAILNGFRNIQNLVSRLKRKSCPYDYIEVSACPKGCLNGGAQFRNIPFNKKLNEKLTPDSDPIVITFEQVQKLYDQLPKTGFDFFTNNEMIDNQTVEIYSKLQLDDEFREKFRTEFRILEKKFNILNSNW</sequence>
<protein>
    <submittedName>
        <fullName evidence="9">Uncharacterized protein</fullName>
    </submittedName>
</protein>
<feature type="domain" description="Iron hydrogenase large subunit C-terminal" evidence="7">
    <location>
        <begin position="506"/>
        <end position="808"/>
    </location>
</feature>
<evidence type="ECO:0000256" key="1">
    <source>
        <dbReference type="ARBA" id="ARBA00006596"/>
    </source>
</evidence>
<dbReference type="PROSITE" id="PS50005">
    <property type="entry name" value="TPR"/>
    <property type="match status" value="1"/>
</dbReference>
<comment type="caution">
    <text evidence="9">The sequence shown here is derived from an EMBL/GenBank/DDBJ whole genome shotgun (WGS) entry which is preliminary data.</text>
</comment>
<feature type="region of interest" description="Disordered" evidence="6">
    <location>
        <begin position="433"/>
        <end position="455"/>
    </location>
</feature>
<gene>
    <name evidence="9" type="ORF">DERP_002270</name>
</gene>
<accession>A0ABQ8JHU1</accession>
<proteinExistence type="inferred from homology"/>
<evidence type="ECO:0000256" key="3">
    <source>
        <dbReference type="ARBA" id="ARBA00025700"/>
    </source>
</evidence>
<keyword evidence="10" id="KW-1185">Reference proteome</keyword>
<dbReference type="Pfam" id="PF18972">
    <property type="entry name" value="Wheel"/>
    <property type="match status" value="1"/>
</dbReference>
<evidence type="ECO:0000256" key="4">
    <source>
        <dbReference type="PROSITE-ProRule" id="PRU00339"/>
    </source>
</evidence>
<dbReference type="InterPro" id="IPR019734">
    <property type="entry name" value="TPR_rpt"/>
</dbReference>
<feature type="domain" description="Cns1/TTC4 wheel" evidence="8">
    <location>
        <begin position="300"/>
        <end position="399"/>
    </location>
</feature>
<evidence type="ECO:0000256" key="5">
    <source>
        <dbReference type="SAM" id="Coils"/>
    </source>
</evidence>
<evidence type="ECO:0000259" key="7">
    <source>
        <dbReference type="Pfam" id="PF02906"/>
    </source>
</evidence>
<evidence type="ECO:0000259" key="8">
    <source>
        <dbReference type="Pfam" id="PF18972"/>
    </source>
</evidence>
<dbReference type="Gene3D" id="1.25.40.10">
    <property type="entry name" value="Tetratricopeptide repeat domain"/>
    <property type="match status" value="1"/>
</dbReference>
<dbReference type="Gene3D" id="3.40.50.1780">
    <property type="match status" value="1"/>
</dbReference>
<dbReference type="SUPFAM" id="SSF53920">
    <property type="entry name" value="Fe-only hydrogenase"/>
    <property type="match status" value="1"/>
</dbReference>
<dbReference type="SUPFAM" id="SSF48452">
    <property type="entry name" value="TPR-like"/>
    <property type="match status" value="1"/>
</dbReference>
<dbReference type="Pfam" id="PF02906">
    <property type="entry name" value="Fe_hyd_lg_C"/>
    <property type="match status" value="1"/>
</dbReference>
<evidence type="ECO:0000256" key="2">
    <source>
        <dbReference type="ARBA" id="ARBA00023602"/>
    </source>
</evidence>
<organism evidence="9 10">
    <name type="scientific">Dermatophagoides pteronyssinus</name>
    <name type="common">European house dust mite</name>
    <dbReference type="NCBI Taxonomy" id="6956"/>
    <lineage>
        <taxon>Eukaryota</taxon>
        <taxon>Metazoa</taxon>
        <taxon>Ecdysozoa</taxon>
        <taxon>Arthropoda</taxon>
        <taxon>Chelicerata</taxon>
        <taxon>Arachnida</taxon>
        <taxon>Acari</taxon>
        <taxon>Acariformes</taxon>
        <taxon>Sarcoptiformes</taxon>
        <taxon>Astigmata</taxon>
        <taxon>Psoroptidia</taxon>
        <taxon>Analgoidea</taxon>
        <taxon>Pyroglyphidae</taxon>
        <taxon>Dermatophagoidinae</taxon>
        <taxon>Dermatophagoides</taxon>
    </lineage>
</organism>
<dbReference type="SMART" id="SM00028">
    <property type="entry name" value="TPR"/>
    <property type="match status" value="3"/>
</dbReference>
<dbReference type="Gene3D" id="3.40.950.10">
    <property type="entry name" value="Fe-only Hydrogenase (Larger Subunit), Chain L, domain 3"/>
    <property type="match status" value="1"/>
</dbReference>
<dbReference type="InterPro" id="IPR044059">
    <property type="entry name" value="Csn1/TTC4_wheel"/>
</dbReference>
<reference evidence="9 10" key="1">
    <citation type="journal article" date="2018" name="J. Allergy Clin. Immunol.">
        <title>High-quality assembly of Dermatophagoides pteronyssinus genome and transcriptome reveals a wide range of novel allergens.</title>
        <authorList>
            <person name="Liu X.Y."/>
            <person name="Yang K.Y."/>
            <person name="Wang M.Q."/>
            <person name="Kwok J.S."/>
            <person name="Zeng X."/>
            <person name="Yang Z."/>
            <person name="Xiao X.J."/>
            <person name="Lau C.P."/>
            <person name="Li Y."/>
            <person name="Huang Z.M."/>
            <person name="Ba J.G."/>
            <person name="Yim A.K."/>
            <person name="Ouyang C.Y."/>
            <person name="Ngai S.M."/>
            <person name="Chan T.F."/>
            <person name="Leung E.L."/>
            <person name="Liu L."/>
            <person name="Liu Z.G."/>
            <person name="Tsui S.K."/>
        </authorList>
    </citation>
    <scope>NUCLEOTIDE SEQUENCE [LARGE SCALE GENOMIC DNA]</scope>
    <source>
        <strain evidence="9">Derp</strain>
    </source>
</reference>
<dbReference type="InterPro" id="IPR050340">
    <property type="entry name" value="Cytosolic_Fe-S_CAF"/>
</dbReference>
<evidence type="ECO:0000256" key="6">
    <source>
        <dbReference type="SAM" id="MobiDB-lite"/>
    </source>
</evidence>
<reference evidence="9 10" key="2">
    <citation type="journal article" date="2022" name="Mol. Biol. Evol.">
        <title>Comparative Genomics Reveals Insights into the Divergent Evolution of Astigmatic Mites and Household Pest Adaptations.</title>
        <authorList>
            <person name="Xiong Q."/>
            <person name="Wan A.T."/>
            <person name="Liu X."/>
            <person name="Fung C.S."/>
            <person name="Xiao X."/>
            <person name="Malainual N."/>
            <person name="Hou J."/>
            <person name="Wang L."/>
            <person name="Wang M."/>
            <person name="Yang K.Y."/>
            <person name="Cui Y."/>
            <person name="Leung E.L."/>
            <person name="Nong W."/>
            <person name="Shin S.K."/>
            <person name="Au S.W."/>
            <person name="Jeong K.Y."/>
            <person name="Chew F.T."/>
            <person name="Hui J.H."/>
            <person name="Leung T.F."/>
            <person name="Tungtrongchitr A."/>
            <person name="Zhong N."/>
            <person name="Liu Z."/>
            <person name="Tsui S.K."/>
        </authorList>
    </citation>
    <scope>NUCLEOTIDE SEQUENCE [LARGE SCALE GENOMIC DNA]</scope>
    <source>
        <strain evidence="9">Derp</strain>
    </source>
</reference>